<reference evidence="2 3" key="1">
    <citation type="submission" date="2016-10" db="EMBL/GenBank/DDBJ databases">
        <authorList>
            <person name="Varghese N."/>
            <person name="Submissions S."/>
        </authorList>
    </citation>
    <scope>NUCLEOTIDE SEQUENCE [LARGE SCALE GENOMIC DNA]</scope>
    <source>
        <strain evidence="2 3">PL 12/M</strain>
    </source>
</reference>
<dbReference type="Proteomes" id="UP000199259">
    <property type="component" value="Unassembled WGS sequence"/>
</dbReference>
<keyword evidence="1" id="KW-0472">Membrane</keyword>
<dbReference type="AlphaFoldDB" id="A0A7Z7FDS2"/>
<keyword evidence="1" id="KW-0812">Transmembrane</keyword>
<evidence type="ECO:0000313" key="3">
    <source>
        <dbReference type="Proteomes" id="UP000199259"/>
    </source>
</evidence>
<name>A0A7Z7FDS2_9EURY</name>
<dbReference type="OrthoDB" id="124392at2157"/>
<accession>A0A7Z7FDS2</accession>
<protein>
    <submittedName>
        <fullName evidence="2">Uncharacterized protein</fullName>
    </submittedName>
</protein>
<feature type="transmembrane region" description="Helical" evidence="1">
    <location>
        <begin position="115"/>
        <end position="139"/>
    </location>
</feature>
<dbReference type="EMBL" id="FNCA01000002">
    <property type="protein sequence ID" value="SDF51500.1"/>
    <property type="molecule type" value="Genomic_DNA"/>
</dbReference>
<dbReference type="RefSeq" id="WP_091708823.1">
    <property type="nucleotide sequence ID" value="NZ_FNCA01000002.1"/>
</dbReference>
<sequence>MSTGENIEWDIDVSILTNRFILNELLRVLGIATLITAAIVTLIMLPSILSGSMYTSSSNARDAKYALMLIGILFLFTALFIIAYYGNKYMLSYNLDSRSVSTITRENQKAKNSKINFLLIFAGLLTGNPTAAGTGFLAASHQNQDIKWKNVKKAIFYPKSKTITLKAGFAEKSIVFCTPENYYSVEQFIRTMCKDDCRIKEK</sequence>
<organism evidence="2 3">
    <name type="scientific">Methanolobus vulcani</name>
    <dbReference type="NCBI Taxonomy" id="38026"/>
    <lineage>
        <taxon>Archaea</taxon>
        <taxon>Methanobacteriati</taxon>
        <taxon>Methanobacteriota</taxon>
        <taxon>Stenosarchaea group</taxon>
        <taxon>Methanomicrobia</taxon>
        <taxon>Methanosarcinales</taxon>
        <taxon>Methanosarcinaceae</taxon>
        <taxon>Methanolobus</taxon>
    </lineage>
</organism>
<gene>
    <name evidence="2" type="ORF">SAMN04488589_0755</name>
</gene>
<keyword evidence="1" id="KW-1133">Transmembrane helix</keyword>
<feature type="transmembrane region" description="Helical" evidence="1">
    <location>
        <begin position="25"/>
        <end position="45"/>
    </location>
</feature>
<evidence type="ECO:0000313" key="2">
    <source>
        <dbReference type="EMBL" id="SDF51500.1"/>
    </source>
</evidence>
<comment type="caution">
    <text evidence="2">The sequence shown here is derived from an EMBL/GenBank/DDBJ whole genome shotgun (WGS) entry which is preliminary data.</text>
</comment>
<evidence type="ECO:0000256" key="1">
    <source>
        <dbReference type="SAM" id="Phobius"/>
    </source>
</evidence>
<keyword evidence="3" id="KW-1185">Reference proteome</keyword>
<feature type="transmembrane region" description="Helical" evidence="1">
    <location>
        <begin position="65"/>
        <end position="85"/>
    </location>
</feature>
<proteinExistence type="predicted"/>